<evidence type="ECO:0000256" key="9">
    <source>
        <dbReference type="ARBA" id="ARBA00031996"/>
    </source>
</evidence>
<dbReference type="EMBL" id="CP097331">
    <property type="protein sequence ID" value="URF07350.1"/>
    <property type="molecule type" value="Genomic_DNA"/>
</dbReference>
<dbReference type="GO" id="GO:0009239">
    <property type="term" value="P:enterobactin biosynthetic process"/>
    <property type="evidence" value="ECO:0007669"/>
    <property type="project" value="UniProtKB-KW"/>
</dbReference>
<dbReference type="InterPro" id="IPR003542">
    <property type="entry name" value="Enbac_synth_compD-like"/>
</dbReference>
<comment type="catalytic activity">
    <reaction evidence="10">
        <text>apo-[aryl-carrier protein] + CoA = holo-[aryl-carrier protein] + adenosine 3',5'-bisphosphate + H(+)</text>
        <dbReference type="Rhea" id="RHEA:48404"/>
        <dbReference type="Rhea" id="RHEA-COMP:15903"/>
        <dbReference type="Rhea" id="RHEA-COMP:17557"/>
        <dbReference type="ChEBI" id="CHEBI:15378"/>
        <dbReference type="ChEBI" id="CHEBI:29999"/>
        <dbReference type="ChEBI" id="CHEBI:57287"/>
        <dbReference type="ChEBI" id="CHEBI:58343"/>
        <dbReference type="ChEBI" id="CHEBI:64479"/>
    </reaction>
</comment>
<evidence type="ECO:0000313" key="16">
    <source>
        <dbReference type="EMBL" id="URF07350.1"/>
    </source>
</evidence>
<gene>
    <name evidence="16" type="ORF">M5D45_19265</name>
</gene>
<evidence type="ECO:0000256" key="2">
    <source>
        <dbReference type="ARBA" id="ARBA00004993"/>
    </source>
</evidence>
<dbReference type="Proteomes" id="UP001056132">
    <property type="component" value="Chromosome 2"/>
</dbReference>
<sequence length="238" mass="24975">MCDLLHLSLGLPASVTLCQLAWTGVAAPDAASERIPDVLLTATPRRQGHFRAGRYCARVALVRAGAAEHVVTMGEDRLPVWPDGWIGSISHADGMAVALAARASTTAGLGVDAEQWLTSARAADIAHLVATPQEIDLLAARAGTSIEAAVTVLFSAKEALYKALYPTVRQFFDFTAATLTDASAGHLTLTLTRHWHPRWPAGSEVGVAWAATSGHVVTVAHLPAPASASASAYQASRR</sequence>
<dbReference type="InterPro" id="IPR037143">
    <property type="entry name" value="4-PPantetheinyl_Trfase_dom_sf"/>
</dbReference>
<reference evidence="16" key="1">
    <citation type="journal article" date="2022" name="Microbiol. Resour. Announc.">
        <title>Genome Sequence of Cupriavidus campinensis Strain G5, a Member of a Bacterial Consortium Capable of Polyethylene Degradation.</title>
        <authorList>
            <person name="Schneider B."/>
            <person name="Pfeiffer F."/>
            <person name="Dyall-Smith M."/>
            <person name="Kunte H.J."/>
        </authorList>
    </citation>
    <scope>NUCLEOTIDE SEQUENCE</scope>
    <source>
        <strain evidence="16">G5</strain>
    </source>
</reference>
<dbReference type="RefSeq" id="WP_250025754.1">
    <property type="nucleotide sequence ID" value="NZ_CP097331.1"/>
</dbReference>
<evidence type="ECO:0000256" key="12">
    <source>
        <dbReference type="PIRSR" id="PIRSR603542-1"/>
    </source>
</evidence>
<comment type="function">
    <text evidence="1">Involved in the biosynthesis of the siderophore enterobactin (enterochelin), which is a macrocyclic trimeric lactone of N-(2,3-dihydroxybenzoyl)-serine. The serine trilactone serves as a scaffolding for the three catechol functionalities that provide hexadentate coordination for the tightly ligated iron(2+) atoms. Plays an essential role in the assembly of the enterobactin by catalyzing the transfer of the 4'-phosphopantetheine (Ppant) moiety from coenzyme A to the apo-domains of both EntB (ArCP domain) and EntF (PCP domain) to yield their holo-forms which make them competent for the activation of 2,3-dihydroxybenzoate (DHB) and L-serine, respectively.</text>
</comment>
<dbReference type="PRINTS" id="PR01399">
    <property type="entry name" value="ENTSNTHTASED"/>
</dbReference>
<protein>
    <recommendedName>
        <fullName evidence="5">Enterobactin synthase component D</fullName>
    </recommendedName>
    <alternativeName>
        <fullName evidence="8">4'-phosphopantetheinyl transferase EntD</fullName>
    </alternativeName>
    <alternativeName>
        <fullName evidence="9">Enterochelin synthase D</fullName>
    </alternativeName>
</protein>
<dbReference type="SUPFAM" id="SSF56214">
    <property type="entry name" value="4'-phosphopantetheinyl transferase"/>
    <property type="match status" value="1"/>
</dbReference>
<feature type="binding site" evidence="12">
    <location>
        <begin position="90"/>
        <end position="91"/>
    </location>
    <ligand>
        <name>CoA</name>
        <dbReference type="ChEBI" id="CHEBI:57287"/>
    </ligand>
</feature>
<dbReference type="GO" id="GO:0008897">
    <property type="term" value="F:holo-[acyl-carrier-protein] synthase activity"/>
    <property type="evidence" value="ECO:0007669"/>
    <property type="project" value="InterPro"/>
</dbReference>
<evidence type="ECO:0000256" key="11">
    <source>
        <dbReference type="ARBA" id="ARBA00049191"/>
    </source>
</evidence>
<dbReference type="GO" id="GO:0005886">
    <property type="term" value="C:plasma membrane"/>
    <property type="evidence" value="ECO:0007669"/>
    <property type="project" value="TreeGrafter"/>
</dbReference>
<comment type="subunit">
    <text evidence="4">EntB, EntD, EntE, and EntF form a multienzyme complex called enterobactin synthase.</text>
</comment>
<evidence type="ECO:0000256" key="13">
    <source>
        <dbReference type="PIRSR" id="PIRSR603542-2"/>
    </source>
</evidence>
<dbReference type="KEGG" id="ccam:M5D45_19265"/>
<proteinExistence type="inferred from homology"/>
<dbReference type="InterPro" id="IPR041354">
    <property type="entry name" value="4PPT_N"/>
</dbReference>
<dbReference type="GO" id="GO:0000287">
    <property type="term" value="F:magnesium ion binding"/>
    <property type="evidence" value="ECO:0007669"/>
    <property type="project" value="InterPro"/>
</dbReference>
<evidence type="ECO:0000256" key="7">
    <source>
        <dbReference type="ARBA" id="ARBA00023191"/>
    </source>
</evidence>
<feature type="binding site" evidence="12">
    <location>
        <position position="46"/>
    </location>
    <ligand>
        <name>CoA</name>
        <dbReference type="ChEBI" id="CHEBI:57287"/>
    </ligand>
</feature>
<evidence type="ECO:0000256" key="3">
    <source>
        <dbReference type="ARBA" id="ARBA00008342"/>
    </source>
</evidence>
<comment type="cofactor">
    <cofactor evidence="13">
        <name>Mg(2+)</name>
        <dbReference type="ChEBI" id="CHEBI:18420"/>
    </cofactor>
</comment>
<dbReference type="Gene3D" id="3.90.470.20">
    <property type="entry name" value="4'-phosphopantetheinyl transferase domain"/>
    <property type="match status" value="1"/>
</dbReference>
<evidence type="ECO:0000256" key="6">
    <source>
        <dbReference type="ARBA" id="ARBA00022679"/>
    </source>
</evidence>
<dbReference type="GO" id="GO:0009366">
    <property type="term" value="C:enterobactin synthetase complex"/>
    <property type="evidence" value="ECO:0007669"/>
    <property type="project" value="InterPro"/>
</dbReference>
<feature type="domain" description="4'-phosphopantetheinyl transferase N-terminal" evidence="15">
    <location>
        <begin position="41"/>
        <end position="101"/>
    </location>
</feature>
<evidence type="ECO:0000259" key="14">
    <source>
        <dbReference type="Pfam" id="PF01648"/>
    </source>
</evidence>
<dbReference type="PANTHER" id="PTHR38096">
    <property type="entry name" value="ENTEROBACTIN SYNTHASE COMPONENT D"/>
    <property type="match status" value="1"/>
</dbReference>
<feature type="binding site" evidence="12">
    <location>
        <position position="162"/>
    </location>
    <ligand>
        <name>CoA</name>
        <dbReference type="ChEBI" id="CHEBI:57287"/>
    </ligand>
</feature>
<evidence type="ECO:0000256" key="10">
    <source>
        <dbReference type="ARBA" id="ARBA00049176"/>
    </source>
</evidence>
<keyword evidence="6 16" id="KW-0808">Transferase</keyword>
<feature type="binding site" evidence="12">
    <location>
        <position position="158"/>
    </location>
    <ligand>
        <name>CoA</name>
        <dbReference type="ChEBI" id="CHEBI:57287"/>
    </ligand>
</feature>
<evidence type="ECO:0000256" key="8">
    <source>
        <dbReference type="ARBA" id="ARBA00029894"/>
    </source>
</evidence>
<dbReference type="Pfam" id="PF01648">
    <property type="entry name" value="ACPS"/>
    <property type="match status" value="1"/>
</dbReference>
<accession>A0AAE9L5L0</accession>
<name>A0AAE9L5L0_9BURK</name>
<evidence type="ECO:0000256" key="5">
    <source>
        <dbReference type="ARBA" id="ARBA00019087"/>
    </source>
</evidence>
<dbReference type="InterPro" id="IPR008278">
    <property type="entry name" value="4-PPantetheinyl_Trfase_dom"/>
</dbReference>
<reference evidence="16" key="2">
    <citation type="submission" date="2022-05" db="EMBL/GenBank/DDBJ databases">
        <authorList>
            <person name="Kunte H.-J."/>
        </authorList>
    </citation>
    <scope>NUCLEOTIDE SEQUENCE</scope>
    <source>
        <strain evidence="16">G5</strain>
    </source>
</reference>
<dbReference type="AlphaFoldDB" id="A0AAE9L5L0"/>
<keyword evidence="13" id="KW-0479">Metal-binding</keyword>
<comment type="catalytic activity">
    <reaction evidence="11">
        <text>apo-[peptidyl-carrier protein] + CoA = holo-[peptidyl-carrier protein] + adenosine 3',5'-bisphosphate + H(+)</text>
        <dbReference type="Rhea" id="RHEA:46228"/>
        <dbReference type="Rhea" id="RHEA-COMP:11479"/>
        <dbReference type="Rhea" id="RHEA-COMP:11480"/>
        <dbReference type="ChEBI" id="CHEBI:15378"/>
        <dbReference type="ChEBI" id="CHEBI:29999"/>
        <dbReference type="ChEBI" id="CHEBI:57287"/>
        <dbReference type="ChEBI" id="CHEBI:58343"/>
        <dbReference type="ChEBI" id="CHEBI:64479"/>
    </reaction>
</comment>
<feature type="binding site" evidence="13">
    <location>
        <position position="112"/>
    </location>
    <ligand>
        <name>Mg(2+)</name>
        <dbReference type="ChEBI" id="CHEBI:18420"/>
    </ligand>
</feature>
<dbReference type="PANTHER" id="PTHR38096:SF1">
    <property type="entry name" value="ENTEROBACTIN SYNTHASE COMPONENT D"/>
    <property type="match status" value="1"/>
</dbReference>
<organism evidence="16 17">
    <name type="scientific">Cupriavidus campinensis</name>
    <dbReference type="NCBI Taxonomy" id="151783"/>
    <lineage>
        <taxon>Bacteria</taxon>
        <taxon>Pseudomonadati</taxon>
        <taxon>Pseudomonadota</taxon>
        <taxon>Betaproteobacteria</taxon>
        <taxon>Burkholderiales</taxon>
        <taxon>Burkholderiaceae</taxon>
        <taxon>Cupriavidus</taxon>
    </lineage>
</organism>
<feature type="binding site" evidence="13">
    <location>
        <position position="114"/>
    </location>
    <ligand>
        <name>Mg(2+)</name>
        <dbReference type="ChEBI" id="CHEBI:18420"/>
    </ligand>
</feature>
<comment type="similarity">
    <text evidence="3">Belongs to the P-Pant transferase superfamily. EntD family.</text>
</comment>
<comment type="pathway">
    <text evidence="2">Siderophore biosynthesis; enterobactin biosynthesis.</text>
</comment>
<evidence type="ECO:0000313" key="17">
    <source>
        <dbReference type="Proteomes" id="UP001056132"/>
    </source>
</evidence>
<evidence type="ECO:0000259" key="15">
    <source>
        <dbReference type="Pfam" id="PF17837"/>
    </source>
</evidence>
<feature type="binding site" evidence="12">
    <location>
        <position position="54"/>
    </location>
    <ligand>
        <name>CoA</name>
        <dbReference type="ChEBI" id="CHEBI:57287"/>
    </ligand>
</feature>
<feature type="binding site" evidence="13">
    <location>
        <position position="113"/>
    </location>
    <ligand>
        <name>Mg(2+)</name>
        <dbReference type="ChEBI" id="CHEBI:18420"/>
    </ligand>
</feature>
<evidence type="ECO:0000256" key="1">
    <source>
        <dbReference type="ARBA" id="ARBA00003937"/>
    </source>
</evidence>
<feature type="domain" description="4'-phosphopantetheinyl transferase" evidence="14">
    <location>
        <begin position="108"/>
        <end position="204"/>
    </location>
</feature>
<evidence type="ECO:0000256" key="4">
    <source>
        <dbReference type="ARBA" id="ARBA00011503"/>
    </source>
</evidence>
<dbReference type="Pfam" id="PF17837">
    <property type="entry name" value="4PPT_N"/>
    <property type="match status" value="1"/>
</dbReference>
<keyword evidence="13" id="KW-0460">Magnesium</keyword>
<feature type="binding site" evidence="12">
    <location>
        <position position="112"/>
    </location>
    <ligand>
        <name>CoA</name>
        <dbReference type="ChEBI" id="CHEBI:57287"/>
    </ligand>
</feature>
<keyword evidence="7" id="KW-0259">Enterobactin biosynthesis</keyword>